<dbReference type="Proteomes" id="UP000053370">
    <property type="component" value="Unassembled WGS sequence"/>
</dbReference>
<evidence type="ECO:0000256" key="1">
    <source>
        <dbReference type="ARBA" id="ARBA00004196"/>
    </source>
</evidence>
<dbReference type="Pfam" id="PF09479">
    <property type="entry name" value="Flg_new"/>
    <property type="match status" value="1"/>
</dbReference>
<dbReference type="RefSeq" id="WP_062282868.1">
    <property type="nucleotide sequence ID" value="NZ_DF968181.1"/>
</dbReference>
<dbReference type="InterPro" id="IPR013378">
    <property type="entry name" value="InlB-like_B-rpt"/>
</dbReference>
<accession>A0A0S7BYL7</accession>
<name>A0A0S7BYL7_9CHLR</name>
<dbReference type="InterPro" id="IPR042229">
    <property type="entry name" value="Listeria/Bacterioides_rpt_sf"/>
</dbReference>
<dbReference type="EMBL" id="DF968181">
    <property type="protein sequence ID" value="GAP41507.1"/>
    <property type="molecule type" value="Genomic_DNA"/>
</dbReference>
<evidence type="ECO:0000256" key="2">
    <source>
        <dbReference type="SAM" id="SignalP"/>
    </source>
</evidence>
<comment type="subcellular location">
    <subcellularLocation>
        <location evidence="1">Cell envelope</location>
    </subcellularLocation>
</comment>
<feature type="signal peptide" evidence="2">
    <location>
        <begin position="1"/>
        <end position="23"/>
    </location>
</feature>
<organism evidence="3">
    <name type="scientific">Flexilinea flocculi</name>
    <dbReference type="NCBI Taxonomy" id="1678840"/>
    <lineage>
        <taxon>Bacteria</taxon>
        <taxon>Bacillati</taxon>
        <taxon>Chloroflexota</taxon>
        <taxon>Anaerolineae</taxon>
        <taxon>Anaerolineales</taxon>
        <taxon>Anaerolineaceae</taxon>
        <taxon>Flexilinea</taxon>
    </lineage>
</organism>
<evidence type="ECO:0000313" key="3">
    <source>
        <dbReference type="EMBL" id="GAP41507.1"/>
    </source>
</evidence>
<evidence type="ECO:0000313" key="4">
    <source>
        <dbReference type="Proteomes" id="UP000053370"/>
    </source>
</evidence>
<dbReference type="AlphaFoldDB" id="A0A0S7BYL7"/>
<reference evidence="3" key="1">
    <citation type="journal article" date="2015" name="Genome Announc.">
        <title>Draft Genome Sequence of Anaerolineae Strain TC1, a Novel Isolate from a Methanogenic Wastewater Treatment System.</title>
        <authorList>
            <person name="Matsuura N."/>
            <person name="Tourlousse D.M."/>
            <person name="Sun L."/>
            <person name="Toyonaga M."/>
            <person name="Kuroda K."/>
            <person name="Ohashi A."/>
            <person name="Cruz R."/>
            <person name="Yamaguchi T."/>
            <person name="Sekiguchi Y."/>
        </authorList>
    </citation>
    <scope>NUCLEOTIDE SEQUENCE [LARGE SCALE GENOMIC DNA]</scope>
    <source>
        <strain evidence="3">TC1</strain>
    </source>
</reference>
<protein>
    <submittedName>
        <fullName evidence="3">Uncharacterized protein</fullName>
    </submittedName>
</protein>
<sequence length="161" mass="18054">MKKNFVVFLVLVVLFSTSFAASAEDCSCPCQQGTVSVENCESCSNPCSKELGTYCVTYHPNNCLLSVPVDQNAYHYGDTVTVLFDPVLYKDGLIFYGWSHTPNGNANYGYAYNQFMMPAQNVDLYAICITPYYGPAQRPHHDSGCCYPYPQWPQWPGLVRN</sequence>
<dbReference type="Gene3D" id="2.60.40.4270">
    <property type="entry name" value="Listeria-Bacteroides repeat domain"/>
    <property type="match status" value="1"/>
</dbReference>
<dbReference type="GO" id="GO:0030313">
    <property type="term" value="C:cell envelope"/>
    <property type="evidence" value="ECO:0007669"/>
    <property type="project" value="UniProtKB-SubCell"/>
</dbReference>
<proteinExistence type="predicted"/>
<keyword evidence="2" id="KW-0732">Signal</keyword>
<keyword evidence="4" id="KW-1185">Reference proteome</keyword>
<feature type="chain" id="PRO_5006633360" evidence="2">
    <location>
        <begin position="24"/>
        <end position="161"/>
    </location>
</feature>
<gene>
    <name evidence="3" type="ORF">ATC1_131499</name>
</gene>